<sequence length="67" mass="7218">MKLTRKKLTVTVKKFTGHLLGSFAVLLHRLSLGVSSAACGDLAMEFVRTISINCMKISIIGIGKAKI</sequence>
<dbReference type="Proteomes" id="UP000033111">
    <property type="component" value="Chromosome"/>
</dbReference>
<evidence type="ECO:0000313" key="1">
    <source>
        <dbReference type="EMBL" id="AKB27476.1"/>
    </source>
</evidence>
<dbReference type="PATRIC" id="fig|1434120.4.peg.961"/>
<protein>
    <submittedName>
        <fullName evidence="1">Uncharacterized protein</fullName>
    </submittedName>
</protein>
<name>A0A0E3L7W4_9EURY</name>
<dbReference type="EMBL" id="CP009506">
    <property type="protein sequence ID" value="AKB27476.1"/>
    <property type="molecule type" value="Genomic_DNA"/>
</dbReference>
<dbReference type="HOGENOM" id="CLU_2802300_0_0_2"/>
<accession>A0A0E3L7W4</accession>
<evidence type="ECO:0000313" key="2">
    <source>
        <dbReference type="Proteomes" id="UP000033111"/>
    </source>
</evidence>
<reference evidence="1 2" key="1">
    <citation type="submission" date="2014-07" db="EMBL/GenBank/DDBJ databases">
        <title>Methanogenic archaea and the global carbon cycle.</title>
        <authorList>
            <person name="Henriksen J.R."/>
            <person name="Luke J."/>
            <person name="Reinhart S."/>
            <person name="Benedict M.N."/>
            <person name="Youngblut N.D."/>
            <person name="Metcalf M.E."/>
            <person name="Whitaker R.J."/>
            <person name="Metcalf W.W."/>
        </authorList>
    </citation>
    <scope>NUCLEOTIDE SEQUENCE [LARGE SCALE GENOMIC DNA]</scope>
    <source>
        <strain evidence="1 2">T4/M</strain>
    </source>
</reference>
<dbReference type="KEGG" id="msw:MSSIT_0757"/>
<proteinExistence type="predicted"/>
<organism evidence="1 2">
    <name type="scientific">Methanosarcina siciliae T4/M</name>
    <dbReference type="NCBI Taxonomy" id="1434120"/>
    <lineage>
        <taxon>Archaea</taxon>
        <taxon>Methanobacteriati</taxon>
        <taxon>Methanobacteriota</taxon>
        <taxon>Stenosarchaea group</taxon>
        <taxon>Methanomicrobia</taxon>
        <taxon>Methanosarcinales</taxon>
        <taxon>Methanosarcinaceae</taxon>
        <taxon>Methanosarcina</taxon>
    </lineage>
</organism>
<keyword evidence="2" id="KW-1185">Reference proteome</keyword>
<gene>
    <name evidence="1" type="ORF">MSSIT_0757</name>
</gene>
<dbReference type="AlphaFoldDB" id="A0A0E3L7W4"/>